<comment type="caution">
    <text evidence="1">The sequence shown here is derived from an EMBL/GenBank/DDBJ whole genome shotgun (WGS) entry which is preliminary data.</text>
</comment>
<dbReference type="Proteomes" id="UP001328733">
    <property type="component" value="Unassembled WGS sequence"/>
</dbReference>
<reference evidence="1 2" key="1">
    <citation type="submission" date="2024-01" db="EMBL/GenBank/DDBJ databases">
        <title>Genomic insights into the taxonomy and metabolism of the cyanobacterium Pannus brasiliensis CCIBt3594.</title>
        <authorList>
            <person name="Machado M."/>
            <person name="Botero N.B."/>
            <person name="Andreote A.P.D."/>
            <person name="Feitosa A.M.T."/>
            <person name="Popin R."/>
            <person name="Sivonen K."/>
            <person name="Fiore M.F."/>
        </authorList>
    </citation>
    <scope>NUCLEOTIDE SEQUENCE [LARGE SCALE GENOMIC DNA]</scope>
    <source>
        <strain evidence="1 2">CCIBt3594</strain>
    </source>
</reference>
<organism evidence="1 2">
    <name type="scientific">Pannus brasiliensis CCIBt3594</name>
    <dbReference type="NCBI Taxonomy" id="1427578"/>
    <lineage>
        <taxon>Bacteria</taxon>
        <taxon>Bacillati</taxon>
        <taxon>Cyanobacteriota</taxon>
        <taxon>Cyanophyceae</taxon>
        <taxon>Oscillatoriophycideae</taxon>
        <taxon>Chroococcales</taxon>
        <taxon>Microcystaceae</taxon>
        <taxon>Pannus</taxon>
    </lineage>
</organism>
<protein>
    <submittedName>
        <fullName evidence="1">Uncharacterized protein</fullName>
    </submittedName>
</protein>
<name>A0AAW9R120_9CHRO</name>
<dbReference type="EMBL" id="JBAFSM010000076">
    <property type="protein sequence ID" value="MEG3440123.1"/>
    <property type="molecule type" value="Genomic_DNA"/>
</dbReference>
<evidence type="ECO:0000313" key="1">
    <source>
        <dbReference type="EMBL" id="MEG3440123.1"/>
    </source>
</evidence>
<proteinExistence type="predicted"/>
<dbReference type="RefSeq" id="WP_332867593.1">
    <property type="nucleotide sequence ID" value="NZ_JBAFSM010000076.1"/>
</dbReference>
<accession>A0AAW9R120</accession>
<dbReference type="AlphaFoldDB" id="A0AAW9R120"/>
<sequence length="191" mass="22453">MIEVFYPIPKLLDTILSEVYAENRRKHEERMEELKIISDSKVRDAYAQQLLLDRFLAPVENAQHQIQNAAKHAQYMAEVVNYYHPDHGASKEEAREIARQFRLLAIKISQVDSLYDLKTIYQVATLFADQLSRFQHRDRKYCWERDVRQGILNPLNTCIALENNFQRRIALIGGEPNQNSRKKLLDPERGK</sequence>
<evidence type="ECO:0000313" key="2">
    <source>
        <dbReference type="Proteomes" id="UP001328733"/>
    </source>
</evidence>
<gene>
    <name evidence="1" type="ORF">V0288_23540</name>
</gene>
<keyword evidence="2" id="KW-1185">Reference proteome</keyword>